<reference evidence="3" key="3">
    <citation type="submission" date="2023-10" db="EMBL/GenBank/DDBJ databases">
        <title>Genome of Potential pathogenic bacteria in Crohn's disease.</title>
        <authorList>
            <person name="Rodriguez-Palacios A."/>
        </authorList>
    </citation>
    <scope>NUCLEOTIDE SEQUENCE</scope>
    <source>
        <strain evidence="3">CavFT-hAR62</strain>
    </source>
</reference>
<evidence type="ECO:0000313" key="5">
    <source>
        <dbReference type="EMBL" id="TDA75310.1"/>
    </source>
</evidence>
<evidence type="ECO:0000256" key="1">
    <source>
        <dbReference type="SAM" id="MobiDB-lite"/>
    </source>
</evidence>
<dbReference type="Proteomes" id="UP000294527">
    <property type="component" value="Unassembled WGS sequence"/>
</dbReference>
<evidence type="ECO:0000256" key="2">
    <source>
        <dbReference type="SAM" id="Phobius"/>
    </source>
</evidence>
<feature type="compositionally biased region" description="Polar residues" evidence="1">
    <location>
        <begin position="110"/>
        <end position="126"/>
    </location>
</feature>
<dbReference type="EMBL" id="JAWDEV010000001">
    <property type="protein sequence ID" value="MDU0268349.1"/>
    <property type="molecule type" value="Genomic_DNA"/>
</dbReference>
<gene>
    <name evidence="4" type="ORF">DWW04_16735</name>
    <name evidence="5" type="ORF">E1I98_02400</name>
    <name evidence="3" type="ORF">RVH45_00160</name>
</gene>
<accession>A0A1Y3ZJ59</accession>
<reference evidence="5 7" key="2">
    <citation type="journal article" date="2019" name="Nat. Microbiol.">
        <title>Genomic variation and strain-specific functional adaptation in the human gut microbiome during early life.</title>
        <authorList>
            <person name="Vatanen T."/>
            <person name="Plichta D.R."/>
            <person name="Somani J."/>
            <person name="Munch P.C."/>
            <person name="Arthur T.D."/>
            <person name="Hall A.B."/>
            <person name="Rudolf S."/>
            <person name="Oakeley E.J."/>
            <person name="Ke X."/>
            <person name="Young R.A."/>
            <person name="Haiser H.J."/>
            <person name="Kolde R."/>
            <person name="Yassour M."/>
            <person name="Luopajarvi K."/>
            <person name="Siljander H."/>
            <person name="Virtanen S.M."/>
            <person name="Ilonen J."/>
            <person name="Uibo R."/>
            <person name="Tillmann V."/>
            <person name="Mokurov S."/>
            <person name="Dorshakova N."/>
            <person name="Porter J.A."/>
            <person name="McHardy A.C."/>
            <person name="Lahdesmaki H."/>
            <person name="Vlamakis H."/>
            <person name="Huttenhower C."/>
            <person name="Knip M."/>
            <person name="Xavier R.J."/>
        </authorList>
    </citation>
    <scope>NUCLEOTIDE SEQUENCE [LARGE SCALE GENOMIC DNA]</scope>
    <source>
        <strain evidence="5 7">RJX1047</strain>
    </source>
</reference>
<sequence>MKQEEEPWIDHLKQRVNEYEKPLPENDWNHFQTKYFTPYLHKKKRIRTMRIAAVLLLLFIPFATTFYFLQTEKHKVASPVVSLPAHQPRSITGNPSIMPENKLLPDRPQSKTTSLTKPPIQTSINTDTANNIGIECTLPAQDTIRNTESVHKSPSGHNHFALPHKRSEYTLALAISAGNNGTSTGFINKTFSRGDIGSSHKDEIMYWNDFKNYLQEYPSDFPDAQAYGALLQIANDNTGRPMTEYTHYNLPVSFALSFRKSISRHWGVSAGLQYTYLSSESSIGEDSKWVKRQKFHYIGLSVKLDRRLYTTRTFSFYTTGGGTIDKSVSGKLEQDFIVQKEKIYSSTESLKIKPLQFSIHAALGIQYNINPTLGAFIEPGAAFYFKDGSFKNTIRDEYPFHFNLQLGVRWNY</sequence>
<dbReference type="Proteomes" id="UP000283678">
    <property type="component" value="Unassembled WGS sequence"/>
</dbReference>
<dbReference type="AlphaFoldDB" id="A0A1Y3ZJ59"/>
<dbReference type="InterPro" id="IPR011250">
    <property type="entry name" value="OMP/PagP_B-barrel"/>
</dbReference>
<protein>
    <submittedName>
        <fullName evidence="5">Autotransporter outer membrane beta-barrel domain-containing protein</fullName>
    </submittedName>
</protein>
<dbReference type="EMBL" id="SLTU01000001">
    <property type="protein sequence ID" value="TDA75310.1"/>
    <property type="molecule type" value="Genomic_DNA"/>
</dbReference>
<keyword evidence="2" id="KW-0472">Membrane</keyword>
<name>A0A1Y3ZJ59_9BACT</name>
<organism evidence="5 7">
    <name type="scientific">Phocaeicola dorei</name>
    <dbReference type="NCBI Taxonomy" id="357276"/>
    <lineage>
        <taxon>Bacteria</taxon>
        <taxon>Pseudomonadati</taxon>
        <taxon>Bacteroidota</taxon>
        <taxon>Bacteroidia</taxon>
        <taxon>Bacteroidales</taxon>
        <taxon>Bacteroidaceae</taxon>
        <taxon>Phocaeicola</taxon>
    </lineage>
</organism>
<dbReference type="Proteomes" id="UP001181086">
    <property type="component" value="Unassembled WGS sequence"/>
</dbReference>
<evidence type="ECO:0000313" key="6">
    <source>
        <dbReference type="Proteomes" id="UP000283678"/>
    </source>
</evidence>
<dbReference type="SUPFAM" id="SSF56925">
    <property type="entry name" value="OMPA-like"/>
    <property type="match status" value="1"/>
</dbReference>
<evidence type="ECO:0000313" key="4">
    <source>
        <dbReference type="EMBL" id="RGV73240.1"/>
    </source>
</evidence>
<keyword evidence="2" id="KW-0812">Transmembrane</keyword>
<evidence type="ECO:0000313" key="3">
    <source>
        <dbReference type="EMBL" id="MDU0268349.1"/>
    </source>
</evidence>
<feature type="region of interest" description="Disordered" evidence="1">
    <location>
        <begin position="85"/>
        <end position="126"/>
    </location>
</feature>
<keyword evidence="2" id="KW-1133">Transmembrane helix</keyword>
<dbReference type="RefSeq" id="WP_007855798.1">
    <property type="nucleotide sequence ID" value="NZ_BAABZF010000001.1"/>
</dbReference>
<comment type="caution">
    <text evidence="5">The sequence shown here is derived from an EMBL/GenBank/DDBJ whole genome shotgun (WGS) entry which is preliminary data.</text>
</comment>
<feature type="transmembrane region" description="Helical" evidence="2">
    <location>
        <begin position="51"/>
        <end position="69"/>
    </location>
</feature>
<evidence type="ECO:0000313" key="7">
    <source>
        <dbReference type="Proteomes" id="UP000294527"/>
    </source>
</evidence>
<proteinExistence type="predicted"/>
<reference evidence="4 6" key="1">
    <citation type="submission" date="2018-08" db="EMBL/GenBank/DDBJ databases">
        <title>A genome reference for cultivated species of the human gut microbiota.</title>
        <authorList>
            <person name="Zou Y."/>
            <person name="Xue W."/>
            <person name="Luo G."/>
        </authorList>
    </citation>
    <scope>NUCLEOTIDE SEQUENCE [LARGE SCALE GENOMIC DNA]</scope>
    <source>
        <strain evidence="4 6">AF14-1AC</strain>
    </source>
</reference>
<dbReference type="EMBL" id="QRZL01000020">
    <property type="protein sequence ID" value="RGV73240.1"/>
    <property type="molecule type" value="Genomic_DNA"/>
</dbReference>